<dbReference type="Gene3D" id="3.40.50.300">
    <property type="entry name" value="P-loop containing nucleotide triphosphate hydrolases"/>
    <property type="match status" value="2"/>
</dbReference>
<dbReference type="GO" id="GO:0016887">
    <property type="term" value="F:ATP hydrolysis activity"/>
    <property type="evidence" value="ECO:0007669"/>
    <property type="project" value="InterPro"/>
</dbReference>
<feature type="domain" description="ABC transporter" evidence="10">
    <location>
        <begin position="1326"/>
        <end position="1586"/>
    </location>
</feature>
<feature type="domain" description="ABC transmembrane type-1" evidence="11">
    <location>
        <begin position="1045"/>
        <end position="1285"/>
    </location>
</feature>
<proteinExistence type="predicted"/>
<evidence type="ECO:0000256" key="4">
    <source>
        <dbReference type="ARBA" id="ARBA00022741"/>
    </source>
</evidence>
<sequence length="1604" mass="178217">MYYDANPAYALGSWIAIAPAIVVVLLLISQLPNPFTRFPKVRRGFRAIRRAFTTFVPLDEAEALYSPHPEDSRSVPNRGRWHSVLFAFLGILEVLAWVADASYFLVATPFDVCGVIVRFLVAFSWIYATIRPITHPSTTVPYPLFVIYLLHFIFACLQFGGVLFDTALSETPLPSTLILAGLSANLGITATLLYITMTMPIGLPSRHVKKEDIGYSVSPEDYTSLFDWITFNWVYTLIRRGTNTTLEEKDVWVLSPTNQSKVIFTKFHQLQSATLLRRIWDANSLDILLDFFGTLGSVVFAYGGPFFLKRLLDAIDNPDRTSRDKGIAYSYAGLMFICSLLKAQFDAQHLWYGQRAATRIRSELMAAIYDKALKRKDFSGITKEKAAPDSDGSLPKGTAQQQAKPEADEKPATAGADTGKIVNLMSGDAERIADIVTSMCYLYGAPLQFAFAFTFLYQLLGWSAFSGFIAIAAGVPLNSYLSGRNAIINKGILAAKDKRMEEVNELLGAIKFVKYFSWEEMWINRAMAARNEEMTWRLKGRLNNVLFQCVWSITPIAQSIISFFTYVWLGNELTISKAFTALTLFAMIRGPLNLVPMYLVEIIQARIAVDRIAVFLGEAEVSDQTSSLKHDQSEPVLPGFEDDGLGLENASFKWNEIEEAGDADAADDATVTGVSRNSFSDHRFELKDISVLFPEGALTVVTGPTASGKTALLMAVLGEMTMFPGGRVILSKNPSSIDEYGNMRMVSYVAQTPWLRNETIRENILFGSPWDEQRYREVLDCCALNPDLDVLEDGDATEIGAKGISLSGGQKARVALARACYARTKWVLLDDPLSAVDSHTARFLYDRLLRGPLLANRTVILVTHHVELVLPGAHYLIRMEGGRIDSQGSLEDLRRRGILDEITQEAAEDDTPATPEPAEPTIEADFLDDAEIKVVKEAKQPRKLVEEEHRETGSVKWSVYKAYLAAAGYWVLGLFLFFVLVMQSNYVAEKIWIKIWGEAYENTANASTVSAYSSFGAATHGTRYTGNAGLLGSNWPSALERPLYYAGIYAAIGFFGVFVNLLSVAMEHTAALTAARRLYRQLLESVVRATFRFHDTTPLGRMLNRFGRDVEIVDNQIAWSISALTNAICGFFVSVVTVLLVFPLFVVPASIIGYFYRRLALGYLYTGRDLRRMESNSRSPIFSDFTAMLEGIVTVRAFSAEKRLMNKLHERLDASTQLWYAFWMTNRWLLLNFDFLGSISVFTTACFAVTFLDADAGLAGVAITSALNFSNGVYQTLRFLTALELDLNCVERIVEYLHLPQEPPAIIESYRPPAYWPSASRKEDLLTLENVVVKYAPELPAVLQGISFSLKAGERVGLVGRTGSGKSTLATTLLRFVDPSSGKIVIDGIDISKIGLHDLRSRITFIPQDAALFSGTLRDNLDPFGEYEDSVCMNVLYRVHLISESQNVSQGTTPHSTRPPSIDSSVNTEIDAKPVISLNTQVSAGGANFSQGQRQLIGLARALLRRSTIVILDEATSSVDFETDAKIQTTIREEFTGSLLITVAHRLRTIMDYDRIIVLDNGKVAEMDTPLRLMDKENGIFRTMCLRSGSYRELEAIAQAKVTA</sequence>
<dbReference type="PROSITE" id="PS50929">
    <property type="entry name" value="ABC_TM1F"/>
    <property type="match status" value="2"/>
</dbReference>
<feature type="transmembrane region" description="Helical" evidence="9">
    <location>
        <begin position="462"/>
        <end position="481"/>
    </location>
</feature>
<keyword evidence="13" id="KW-1185">Reference proteome</keyword>
<evidence type="ECO:0000256" key="9">
    <source>
        <dbReference type="SAM" id="Phobius"/>
    </source>
</evidence>
<evidence type="ECO:0000256" key="1">
    <source>
        <dbReference type="ARBA" id="ARBA00004370"/>
    </source>
</evidence>
<evidence type="ECO:0000256" key="2">
    <source>
        <dbReference type="ARBA" id="ARBA00022448"/>
    </source>
</evidence>
<feature type="transmembrane region" description="Helical" evidence="9">
    <location>
        <begin position="6"/>
        <end position="28"/>
    </location>
</feature>
<feature type="transmembrane region" description="Helical" evidence="9">
    <location>
        <begin position="1043"/>
        <end position="1066"/>
    </location>
</feature>
<evidence type="ECO:0000256" key="5">
    <source>
        <dbReference type="ARBA" id="ARBA00022840"/>
    </source>
</evidence>
<dbReference type="GO" id="GO:0005524">
    <property type="term" value="F:ATP binding"/>
    <property type="evidence" value="ECO:0007669"/>
    <property type="project" value="UniProtKB-KW"/>
</dbReference>
<dbReference type="Pfam" id="PF00005">
    <property type="entry name" value="ABC_tran"/>
    <property type="match status" value="2"/>
</dbReference>
<comment type="caution">
    <text evidence="12">The sequence shown here is derived from an EMBL/GenBank/DDBJ whole genome shotgun (WGS) entry which is preliminary data.</text>
</comment>
<evidence type="ECO:0000256" key="3">
    <source>
        <dbReference type="ARBA" id="ARBA00022692"/>
    </source>
</evidence>
<comment type="subcellular location">
    <subcellularLocation>
        <location evidence="1">Membrane</location>
    </subcellularLocation>
</comment>
<keyword evidence="6 9" id="KW-1133">Transmembrane helix</keyword>
<dbReference type="PROSITE" id="PS50893">
    <property type="entry name" value="ABC_TRANSPORTER_2"/>
    <property type="match status" value="2"/>
</dbReference>
<feature type="transmembrane region" description="Helical" evidence="9">
    <location>
        <begin position="287"/>
        <end position="308"/>
    </location>
</feature>
<dbReference type="EMBL" id="JARIHO010000002">
    <property type="protein sequence ID" value="KAJ7366993.1"/>
    <property type="molecule type" value="Genomic_DNA"/>
</dbReference>
<keyword evidence="4" id="KW-0547">Nucleotide-binding</keyword>
<organism evidence="12 13">
    <name type="scientific">Mycena albidolilacea</name>
    <dbReference type="NCBI Taxonomy" id="1033008"/>
    <lineage>
        <taxon>Eukaryota</taxon>
        <taxon>Fungi</taxon>
        <taxon>Dikarya</taxon>
        <taxon>Basidiomycota</taxon>
        <taxon>Agaricomycotina</taxon>
        <taxon>Agaricomycetes</taxon>
        <taxon>Agaricomycetidae</taxon>
        <taxon>Agaricales</taxon>
        <taxon>Marasmiineae</taxon>
        <taxon>Mycenaceae</taxon>
        <taxon>Mycena</taxon>
    </lineage>
</organism>
<feature type="region of interest" description="Disordered" evidence="8">
    <location>
        <begin position="1447"/>
        <end position="1466"/>
    </location>
</feature>
<feature type="transmembrane region" description="Helical" evidence="9">
    <location>
        <begin position="328"/>
        <end position="345"/>
    </location>
</feature>
<feature type="transmembrane region" description="Helical" evidence="9">
    <location>
        <begin position="176"/>
        <end position="196"/>
    </location>
</feature>
<feature type="domain" description="ABC transmembrane type-1" evidence="11">
    <location>
        <begin position="288"/>
        <end position="604"/>
    </location>
</feature>
<dbReference type="PANTHER" id="PTHR24223">
    <property type="entry name" value="ATP-BINDING CASSETTE SUB-FAMILY C"/>
    <property type="match status" value="1"/>
</dbReference>
<dbReference type="InterPro" id="IPR027417">
    <property type="entry name" value="P-loop_NTPase"/>
</dbReference>
<dbReference type="SMART" id="SM00382">
    <property type="entry name" value="AAA"/>
    <property type="match status" value="2"/>
</dbReference>
<keyword evidence="2" id="KW-0813">Transport</keyword>
<feature type="transmembrane region" description="Helical" evidence="9">
    <location>
        <begin position="105"/>
        <end position="130"/>
    </location>
</feature>
<feature type="transmembrane region" description="Helical" evidence="9">
    <location>
        <begin position="581"/>
        <end position="600"/>
    </location>
</feature>
<dbReference type="InterPro" id="IPR017871">
    <property type="entry name" value="ABC_transporter-like_CS"/>
</dbReference>
<dbReference type="SUPFAM" id="SSF90123">
    <property type="entry name" value="ABC transporter transmembrane region"/>
    <property type="match status" value="2"/>
</dbReference>
<dbReference type="CDD" id="cd03244">
    <property type="entry name" value="ABCC_MRP_domain2"/>
    <property type="match status" value="1"/>
</dbReference>
<feature type="transmembrane region" description="Helical" evidence="9">
    <location>
        <begin position="142"/>
        <end position="164"/>
    </location>
</feature>
<feature type="transmembrane region" description="Helical" evidence="9">
    <location>
        <begin position="962"/>
        <end position="982"/>
    </location>
</feature>
<dbReference type="GO" id="GO:0140359">
    <property type="term" value="F:ABC-type transporter activity"/>
    <property type="evidence" value="ECO:0007669"/>
    <property type="project" value="InterPro"/>
</dbReference>
<evidence type="ECO:0000256" key="6">
    <source>
        <dbReference type="ARBA" id="ARBA00022989"/>
    </source>
</evidence>
<feature type="domain" description="ABC transporter" evidence="10">
    <location>
        <begin position="669"/>
        <end position="906"/>
    </location>
</feature>
<accession>A0AAD7F505</accession>
<evidence type="ECO:0000313" key="12">
    <source>
        <dbReference type="EMBL" id="KAJ7366993.1"/>
    </source>
</evidence>
<dbReference type="InterPro" id="IPR003439">
    <property type="entry name" value="ABC_transporter-like_ATP-bd"/>
</dbReference>
<feature type="transmembrane region" description="Helical" evidence="9">
    <location>
        <begin position="1128"/>
        <end position="1156"/>
    </location>
</feature>
<dbReference type="InterPro" id="IPR050173">
    <property type="entry name" value="ABC_transporter_C-like"/>
</dbReference>
<dbReference type="InterPro" id="IPR011527">
    <property type="entry name" value="ABC1_TM_dom"/>
</dbReference>
<keyword evidence="5" id="KW-0067">ATP-binding</keyword>
<dbReference type="PROSITE" id="PS00211">
    <property type="entry name" value="ABC_TRANSPORTER_1"/>
    <property type="match status" value="1"/>
</dbReference>
<evidence type="ECO:0000256" key="7">
    <source>
        <dbReference type="ARBA" id="ARBA00023136"/>
    </source>
</evidence>
<feature type="region of interest" description="Disordered" evidence="8">
    <location>
        <begin position="383"/>
        <end position="414"/>
    </location>
</feature>
<dbReference type="InterPro" id="IPR003593">
    <property type="entry name" value="AAA+_ATPase"/>
</dbReference>
<protein>
    <recommendedName>
        <fullName evidence="14">Multidrug resistance-associated ABC transporter</fullName>
    </recommendedName>
</protein>
<evidence type="ECO:0000259" key="10">
    <source>
        <dbReference type="PROSITE" id="PS50893"/>
    </source>
</evidence>
<dbReference type="Pfam" id="PF00664">
    <property type="entry name" value="ABC_membrane"/>
    <property type="match status" value="2"/>
</dbReference>
<dbReference type="CDD" id="cd18604">
    <property type="entry name" value="ABC_6TM_VMR1_D2_like"/>
    <property type="match status" value="1"/>
</dbReference>
<dbReference type="PANTHER" id="PTHR24223:SF415">
    <property type="entry name" value="FI20190P1"/>
    <property type="match status" value="1"/>
</dbReference>
<dbReference type="Proteomes" id="UP001218218">
    <property type="component" value="Unassembled WGS sequence"/>
</dbReference>
<evidence type="ECO:0000256" key="8">
    <source>
        <dbReference type="SAM" id="MobiDB-lite"/>
    </source>
</evidence>
<evidence type="ECO:0000259" key="11">
    <source>
        <dbReference type="PROSITE" id="PS50929"/>
    </source>
</evidence>
<dbReference type="CDD" id="cd03250">
    <property type="entry name" value="ABCC_MRP_domain1"/>
    <property type="match status" value="1"/>
</dbReference>
<dbReference type="InterPro" id="IPR036640">
    <property type="entry name" value="ABC1_TM_sf"/>
</dbReference>
<keyword evidence="3 9" id="KW-0812">Transmembrane</keyword>
<keyword evidence="7 9" id="KW-0472">Membrane</keyword>
<reference evidence="12" key="1">
    <citation type="submission" date="2023-03" db="EMBL/GenBank/DDBJ databases">
        <title>Massive genome expansion in bonnet fungi (Mycena s.s.) driven by repeated elements and novel gene families across ecological guilds.</title>
        <authorList>
            <consortium name="Lawrence Berkeley National Laboratory"/>
            <person name="Harder C.B."/>
            <person name="Miyauchi S."/>
            <person name="Viragh M."/>
            <person name="Kuo A."/>
            <person name="Thoen E."/>
            <person name="Andreopoulos B."/>
            <person name="Lu D."/>
            <person name="Skrede I."/>
            <person name="Drula E."/>
            <person name="Henrissat B."/>
            <person name="Morin E."/>
            <person name="Kohler A."/>
            <person name="Barry K."/>
            <person name="LaButti K."/>
            <person name="Morin E."/>
            <person name="Salamov A."/>
            <person name="Lipzen A."/>
            <person name="Mereny Z."/>
            <person name="Hegedus B."/>
            <person name="Baldrian P."/>
            <person name="Stursova M."/>
            <person name="Weitz H."/>
            <person name="Taylor A."/>
            <person name="Grigoriev I.V."/>
            <person name="Nagy L.G."/>
            <person name="Martin F."/>
            <person name="Kauserud H."/>
        </authorList>
    </citation>
    <scope>NUCLEOTIDE SEQUENCE</scope>
    <source>
        <strain evidence="12">CBHHK002</strain>
    </source>
</reference>
<evidence type="ECO:0008006" key="14">
    <source>
        <dbReference type="Google" id="ProtNLM"/>
    </source>
</evidence>
<gene>
    <name evidence="12" type="ORF">DFH08DRAFT_1072383</name>
</gene>
<feature type="transmembrane region" description="Helical" evidence="9">
    <location>
        <begin position="545"/>
        <end position="569"/>
    </location>
</feature>
<feature type="transmembrane region" description="Helical" evidence="9">
    <location>
        <begin position="435"/>
        <end position="456"/>
    </location>
</feature>
<dbReference type="SUPFAM" id="SSF52540">
    <property type="entry name" value="P-loop containing nucleoside triphosphate hydrolases"/>
    <property type="match status" value="2"/>
</dbReference>
<feature type="transmembrane region" description="Helical" evidence="9">
    <location>
        <begin position="81"/>
        <end position="99"/>
    </location>
</feature>
<evidence type="ECO:0000313" key="13">
    <source>
        <dbReference type="Proteomes" id="UP001218218"/>
    </source>
</evidence>
<name>A0AAD7F505_9AGAR</name>
<dbReference type="GO" id="GO:0016020">
    <property type="term" value="C:membrane"/>
    <property type="evidence" value="ECO:0007669"/>
    <property type="project" value="UniProtKB-SubCell"/>
</dbReference>
<dbReference type="CDD" id="cd18596">
    <property type="entry name" value="ABC_6TM_VMR1_D1_like"/>
    <property type="match status" value="1"/>
</dbReference>
<dbReference type="Gene3D" id="1.20.1560.10">
    <property type="entry name" value="ABC transporter type 1, transmembrane domain"/>
    <property type="match status" value="2"/>
</dbReference>
<dbReference type="FunFam" id="3.40.50.300:FF:001354">
    <property type="entry name" value="ATP-binding cassette (ABC) transporter, putative"/>
    <property type="match status" value="1"/>
</dbReference>